<evidence type="ECO:0000313" key="2">
    <source>
        <dbReference type="Proteomes" id="UP000886520"/>
    </source>
</evidence>
<sequence>MVASCGEITRPDAIDVLATPNGSKLPQLREYLRHQMVAGCPITNRYIWSCAVVPTTPNVVGARHYNIYNNCSKETM</sequence>
<name>A0A9D4V5K4_ADICA</name>
<dbReference type="Proteomes" id="UP000886520">
    <property type="component" value="Chromosome 5"/>
</dbReference>
<proteinExistence type="predicted"/>
<dbReference type="EMBL" id="JABFUD020000005">
    <property type="protein sequence ID" value="KAI5079608.1"/>
    <property type="molecule type" value="Genomic_DNA"/>
</dbReference>
<keyword evidence="2" id="KW-1185">Reference proteome</keyword>
<protein>
    <submittedName>
        <fullName evidence="1">Uncharacterized protein</fullName>
    </submittedName>
</protein>
<comment type="caution">
    <text evidence="1">The sequence shown here is derived from an EMBL/GenBank/DDBJ whole genome shotgun (WGS) entry which is preliminary data.</text>
</comment>
<organism evidence="1 2">
    <name type="scientific">Adiantum capillus-veneris</name>
    <name type="common">Maidenhair fern</name>
    <dbReference type="NCBI Taxonomy" id="13818"/>
    <lineage>
        <taxon>Eukaryota</taxon>
        <taxon>Viridiplantae</taxon>
        <taxon>Streptophyta</taxon>
        <taxon>Embryophyta</taxon>
        <taxon>Tracheophyta</taxon>
        <taxon>Polypodiopsida</taxon>
        <taxon>Polypodiidae</taxon>
        <taxon>Polypodiales</taxon>
        <taxon>Pteridineae</taxon>
        <taxon>Pteridaceae</taxon>
        <taxon>Vittarioideae</taxon>
        <taxon>Adiantum</taxon>
    </lineage>
</organism>
<reference evidence="1 2" key="1">
    <citation type="submission" date="2021-01" db="EMBL/GenBank/DDBJ databases">
        <title>Adiantum capillus-veneris genome.</title>
        <authorList>
            <person name="Fang Y."/>
            <person name="Liao Q."/>
        </authorList>
    </citation>
    <scope>NUCLEOTIDE SEQUENCE [LARGE SCALE GENOMIC DNA]</scope>
    <source>
        <strain evidence="1">H3</strain>
        <tissue evidence="1">Leaf</tissue>
    </source>
</reference>
<dbReference type="AlphaFoldDB" id="A0A9D4V5K4"/>
<accession>A0A9D4V5K4</accession>
<evidence type="ECO:0000313" key="1">
    <source>
        <dbReference type="EMBL" id="KAI5079608.1"/>
    </source>
</evidence>
<gene>
    <name evidence="1" type="ORF">GOP47_0005087</name>
</gene>